<evidence type="ECO:0000256" key="3">
    <source>
        <dbReference type="ARBA" id="ARBA00022989"/>
    </source>
</evidence>
<evidence type="ECO:0008006" key="8">
    <source>
        <dbReference type="Google" id="ProtNLM"/>
    </source>
</evidence>
<feature type="transmembrane region" description="Helical" evidence="5">
    <location>
        <begin position="6"/>
        <end position="22"/>
    </location>
</feature>
<evidence type="ECO:0000256" key="1">
    <source>
        <dbReference type="ARBA" id="ARBA00022475"/>
    </source>
</evidence>
<reference evidence="6 7" key="1">
    <citation type="submission" date="2016-11" db="EMBL/GenBank/DDBJ databases">
        <title>Interaction between Lactobacillus species and yeast in water kefir.</title>
        <authorList>
            <person name="Behr J."/>
            <person name="Xu D."/>
            <person name="Vogel R.F."/>
        </authorList>
    </citation>
    <scope>NUCLEOTIDE SEQUENCE [LARGE SCALE GENOMIC DNA]</scope>
    <source>
        <strain evidence="6 7">TMW 1.1827</strain>
    </source>
</reference>
<dbReference type="Pfam" id="PF07457">
    <property type="entry name" value="DUF1516"/>
    <property type="match status" value="1"/>
</dbReference>
<evidence type="ECO:0000313" key="6">
    <source>
        <dbReference type="EMBL" id="AUJ33101.1"/>
    </source>
</evidence>
<dbReference type="EMBL" id="CP018180">
    <property type="protein sequence ID" value="AUJ33101.1"/>
    <property type="molecule type" value="Genomic_DNA"/>
</dbReference>
<proteinExistence type="predicted"/>
<evidence type="ECO:0000313" key="7">
    <source>
        <dbReference type="Proteomes" id="UP000324497"/>
    </source>
</evidence>
<dbReference type="GeneID" id="78522740"/>
<gene>
    <name evidence="6" type="ORF">BSQ50_11420</name>
</gene>
<dbReference type="RefSeq" id="WP_057884928.1">
    <property type="nucleotide sequence ID" value="NZ_CP018180.1"/>
</dbReference>
<evidence type="ECO:0000256" key="2">
    <source>
        <dbReference type="ARBA" id="ARBA00022692"/>
    </source>
</evidence>
<dbReference type="Proteomes" id="UP000324497">
    <property type="component" value="Chromosome"/>
</dbReference>
<protein>
    <recommendedName>
        <fullName evidence="8">DUF1516 domain-containing protein</fullName>
    </recommendedName>
</protein>
<keyword evidence="7" id="KW-1185">Reference proteome</keyword>
<evidence type="ECO:0000256" key="5">
    <source>
        <dbReference type="SAM" id="Phobius"/>
    </source>
</evidence>
<dbReference type="KEGG" id="lng:BSQ50_11420"/>
<sequence>MWIWLHLITWIVLAGVILTAIVQKKTTRLGVTIARICYVVAIISGIMLTGYAWQHSPVLTVFKILLAIGAIGFCEIFFSQTDHFSATKRWLLLAVIFAVGVVGLFLAGGYPFVR</sequence>
<feature type="transmembrane region" description="Helical" evidence="5">
    <location>
        <begin position="90"/>
        <end position="113"/>
    </location>
</feature>
<keyword evidence="1" id="KW-1003">Cell membrane</keyword>
<keyword evidence="2 5" id="KW-0812">Transmembrane</keyword>
<evidence type="ECO:0000256" key="4">
    <source>
        <dbReference type="ARBA" id="ARBA00023136"/>
    </source>
</evidence>
<feature type="transmembrane region" description="Helical" evidence="5">
    <location>
        <begin position="59"/>
        <end position="78"/>
    </location>
</feature>
<dbReference type="InterPro" id="IPR010899">
    <property type="entry name" value="UPF0344"/>
</dbReference>
<name>A0A3Q8CVK6_9LACO</name>
<feature type="transmembrane region" description="Helical" evidence="5">
    <location>
        <begin position="29"/>
        <end position="53"/>
    </location>
</feature>
<organism evidence="6 7">
    <name type="scientific">Liquorilactobacillus nagelii</name>
    <dbReference type="NCBI Taxonomy" id="82688"/>
    <lineage>
        <taxon>Bacteria</taxon>
        <taxon>Bacillati</taxon>
        <taxon>Bacillota</taxon>
        <taxon>Bacilli</taxon>
        <taxon>Lactobacillales</taxon>
        <taxon>Lactobacillaceae</taxon>
        <taxon>Liquorilactobacillus</taxon>
    </lineage>
</organism>
<keyword evidence="4 5" id="KW-0472">Membrane</keyword>
<keyword evidence="3 5" id="KW-1133">Transmembrane helix</keyword>
<dbReference type="AlphaFoldDB" id="A0A3Q8CVK6"/>
<accession>A0A3Q8CVK6</accession>